<proteinExistence type="predicted"/>
<comment type="caution">
    <text evidence="2">The sequence shown here is derived from an EMBL/GenBank/DDBJ whole genome shotgun (WGS) entry which is preliminary data.</text>
</comment>
<dbReference type="RefSeq" id="WP_143459761.1">
    <property type="nucleotide sequence ID" value="NZ_VJWV01000018.1"/>
</dbReference>
<organism evidence="2 3">
    <name type="scientific">Lactococcus lactis</name>
    <dbReference type="NCBI Taxonomy" id="1358"/>
    <lineage>
        <taxon>Bacteria</taxon>
        <taxon>Bacillati</taxon>
        <taxon>Bacillota</taxon>
        <taxon>Bacilli</taxon>
        <taxon>Lactobacillales</taxon>
        <taxon>Streptococcaceae</taxon>
        <taxon>Lactococcus</taxon>
    </lineage>
</organism>
<keyword evidence="1" id="KW-0812">Transmembrane</keyword>
<keyword evidence="1" id="KW-0472">Membrane</keyword>
<feature type="transmembrane region" description="Helical" evidence="1">
    <location>
        <begin position="58"/>
        <end position="76"/>
    </location>
</feature>
<name>A0A552YYC0_9LACT</name>
<dbReference type="AlphaFoldDB" id="A0A552YYC0"/>
<sequence>MKVEINSLIFVKEKVSGLASDVGKKLLGIVVKMAIVVFGGLAMLALLLTYITKTITAVETKMTSVMMSFFYIFFTFL</sequence>
<evidence type="ECO:0000256" key="1">
    <source>
        <dbReference type="SAM" id="Phobius"/>
    </source>
</evidence>
<evidence type="ECO:0000313" key="3">
    <source>
        <dbReference type="Proteomes" id="UP000317167"/>
    </source>
</evidence>
<evidence type="ECO:0000313" key="2">
    <source>
        <dbReference type="EMBL" id="TRW72240.1"/>
    </source>
</evidence>
<dbReference type="EMBL" id="VJWV01000018">
    <property type="protein sequence ID" value="TRW72240.1"/>
    <property type="molecule type" value="Genomic_DNA"/>
</dbReference>
<feature type="transmembrane region" description="Helical" evidence="1">
    <location>
        <begin position="26"/>
        <end position="51"/>
    </location>
</feature>
<keyword evidence="1" id="KW-1133">Transmembrane helix</keyword>
<dbReference type="Proteomes" id="UP000317167">
    <property type="component" value="Unassembled WGS sequence"/>
</dbReference>
<gene>
    <name evidence="2" type="ORF">FNJ53_12330</name>
</gene>
<reference evidence="2 3" key="1">
    <citation type="submission" date="2019-07" db="EMBL/GenBank/DDBJ databases">
        <title>Draft genome of 7 Lactococcus lactis strains isolated from an artisanal cheese production.</title>
        <authorList>
            <person name="Biolcati F."/>
            <person name="Bottero M.T."/>
            <person name="Dalmasso A."/>
            <person name="Mcauliffe O."/>
        </authorList>
    </citation>
    <scope>NUCLEOTIDE SEQUENCE [LARGE SCALE GENOMIC DNA]</scope>
    <source>
        <strain evidence="2 3">MRS45.2</strain>
    </source>
</reference>
<protein>
    <submittedName>
        <fullName evidence="2">Uncharacterized protein</fullName>
    </submittedName>
</protein>
<accession>A0A552YYC0</accession>